<gene>
    <name evidence="8" type="ORF">NH26_04315</name>
</gene>
<evidence type="ECO:0000313" key="9">
    <source>
        <dbReference type="Proteomes" id="UP000179797"/>
    </source>
</evidence>
<feature type="domain" description="PPIase FKBP-type" evidence="7">
    <location>
        <begin position="138"/>
        <end position="225"/>
    </location>
</feature>
<organism evidence="8 9">
    <name type="scientific">Flammeovirga pacifica</name>
    <dbReference type="NCBI Taxonomy" id="915059"/>
    <lineage>
        <taxon>Bacteria</taxon>
        <taxon>Pseudomonadati</taxon>
        <taxon>Bacteroidota</taxon>
        <taxon>Cytophagia</taxon>
        <taxon>Cytophagales</taxon>
        <taxon>Flammeovirgaceae</taxon>
        <taxon>Flammeovirga</taxon>
    </lineage>
</organism>
<sequence>MMKTINLLFILFAIVSLDIKAQCDKCLPQDEDIDFCFKDTRFENLCTQFVVDKNYFYFNNKKKSKRIDLDFDRVNDVLAFKKMANNKKLKLSANDILFIQLSVEKWNVEKNRIGYEFLDSGLGIKIIKEGNGVKPEVGKMVVVHYTGYLMDGKKFDSSRDREKPFEFLLGRGRVIKGWDEGVQNLTIGSRAMLMIPAELGYGSRSVGPIPANSTLIFDIEVLDQIK</sequence>
<dbReference type="Proteomes" id="UP000179797">
    <property type="component" value="Unassembled WGS sequence"/>
</dbReference>
<dbReference type="PANTHER" id="PTHR43811">
    <property type="entry name" value="FKBP-TYPE PEPTIDYL-PROLYL CIS-TRANS ISOMERASE FKPA"/>
    <property type="match status" value="1"/>
</dbReference>
<dbReference type="FunFam" id="3.10.50.40:FF:000006">
    <property type="entry name" value="Peptidyl-prolyl cis-trans isomerase"/>
    <property type="match status" value="1"/>
</dbReference>
<dbReference type="STRING" id="915059.NH26_04315"/>
<dbReference type="InterPro" id="IPR001179">
    <property type="entry name" value="PPIase_FKBP_dom"/>
</dbReference>
<reference evidence="8 9" key="1">
    <citation type="journal article" date="2012" name="Int. J. Syst. Evol. Microbiol.">
        <title>Flammeovirga pacifica sp. nov., isolated from deep-sea sediment.</title>
        <authorList>
            <person name="Xu H."/>
            <person name="Fu Y."/>
            <person name="Yang N."/>
            <person name="Ding Z."/>
            <person name="Lai Q."/>
            <person name="Zeng R."/>
        </authorList>
    </citation>
    <scope>NUCLEOTIDE SEQUENCE [LARGE SCALE GENOMIC DNA]</scope>
    <source>
        <strain evidence="9">DSM 24597 / LMG 26175 / WPAGA1</strain>
    </source>
</reference>
<evidence type="ECO:0000256" key="5">
    <source>
        <dbReference type="PROSITE-ProRule" id="PRU00277"/>
    </source>
</evidence>
<accession>A0A1S1YX84</accession>
<comment type="caution">
    <text evidence="8">The sequence shown here is derived from an EMBL/GenBank/DDBJ whole genome shotgun (WGS) entry which is preliminary data.</text>
</comment>
<keyword evidence="3 5" id="KW-0697">Rotamase</keyword>
<dbReference type="Gene3D" id="3.10.50.40">
    <property type="match status" value="1"/>
</dbReference>
<evidence type="ECO:0000313" key="8">
    <source>
        <dbReference type="EMBL" id="OHX65627.1"/>
    </source>
</evidence>
<name>A0A1S1YX84_FLAPC</name>
<comment type="catalytic activity">
    <reaction evidence="1 5 6">
        <text>[protein]-peptidylproline (omega=180) = [protein]-peptidylproline (omega=0)</text>
        <dbReference type="Rhea" id="RHEA:16237"/>
        <dbReference type="Rhea" id="RHEA-COMP:10747"/>
        <dbReference type="Rhea" id="RHEA-COMP:10748"/>
        <dbReference type="ChEBI" id="CHEBI:83833"/>
        <dbReference type="ChEBI" id="CHEBI:83834"/>
        <dbReference type="EC" id="5.2.1.8"/>
    </reaction>
</comment>
<dbReference type="PANTHER" id="PTHR43811:SF19">
    <property type="entry name" value="39 KDA FK506-BINDING NUCLEAR PROTEIN"/>
    <property type="match status" value="1"/>
</dbReference>
<keyword evidence="9" id="KW-1185">Reference proteome</keyword>
<evidence type="ECO:0000256" key="1">
    <source>
        <dbReference type="ARBA" id="ARBA00000971"/>
    </source>
</evidence>
<evidence type="ECO:0000256" key="4">
    <source>
        <dbReference type="ARBA" id="ARBA00023235"/>
    </source>
</evidence>
<comment type="similarity">
    <text evidence="2 6">Belongs to the FKBP-type PPIase family.</text>
</comment>
<dbReference type="SUPFAM" id="SSF54534">
    <property type="entry name" value="FKBP-like"/>
    <property type="match status" value="1"/>
</dbReference>
<evidence type="ECO:0000256" key="6">
    <source>
        <dbReference type="RuleBase" id="RU003915"/>
    </source>
</evidence>
<protein>
    <recommendedName>
        <fullName evidence="6">Peptidyl-prolyl cis-trans isomerase</fullName>
        <ecNumber evidence="6">5.2.1.8</ecNumber>
    </recommendedName>
</protein>
<evidence type="ECO:0000259" key="7">
    <source>
        <dbReference type="PROSITE" id="PS50059"/>
    </source>
</evidence>
<dbReference type="AlphaFoldDB" id="A0A1S1YX84"/>
<dbReference type="InterPro" id="IPR046357">
    <property type="entry name" value="PPIase_dom_sf"/>
</dbReference>
<dbReference type="PROSITE" id="PS50059">
    <property type="entry name" value="FKBP_PPIASE"/>
    <property type="match status" value="1"/>
</dbReference>
<dbReference type="EMBL" id="JRYR02000001">
    <property type="protein sequence ID" value="OHX65627.1"/>
    <property type="molecule type" value="Genomic_DNA"/>
</dbReference>
<dbReference type="EC" id="5.2.1.8" evidence="6"/>
<dbReference type="Pfam" id="PF00254">
    <property type="entry name" value="FKBP_C"/>
    <property type="match status" value="1"/>
</dbReference>
<proteinExistence type="inferred from homology"/>
<evidence type="ECO:0000256" key="2">
    <source>
        <dbReference type="ARBA" id="ARBA00006577"/>
    </source>
</evidence>
<evidence type="ECO:0000256" key="3">
    <source>
        <dbReference type="ARBA" id="ARBA00023110"/>
    </source>
</evidence>
<keyword evidence="4 5" id="KW-0413">Isomerase</keyword>
<dbReference type="GO" id="GO:0003755">
    <property type="term" value="F:peptidyl-prolyl cis-trans isomerase activity"/>
    <property type="evidence" value="ECO:0007669"/>
    <property type="project" value="UniProtKB-UniRule"/>
</dbReference>